<dbReference type="PANTHER" id="PTHR43095">
    <property type="entry name" value="SUGAR KINASE"/>
    <property type="match status" value="1"/>
</dbReference>
<keyword evidence="2" id="KW-0418">Kinase</keyword>
<organism evidence="4 6">
    <name type="scientific">Mus musculus</name>
    <name type="common">Mouse</name>
    <dbReference type="NCBI Taxonomy" id="10090"/>
    <lineage>
        <taxon>Eukaryota</taxon>
        <taxon>Metazoa</taxon>
        <taxon>Chordata</taxon>
        <taxon>Craniata</taxon>
        <taxon>Vertebrata</taxon>
        <taxon>Euteleostomi</taxon>
        <taxon>Mammalia</taxon>
        <taxon>Eutheria</taxon>
        <taxon>Euarchontoglires</taxon>
        <taxon>Glires</taxon>
        <taxon>Rodentia</taxon>
        <taxon>Myomorpha</taxon>
        <taxon>Muroidea</taxon>
        <taxon>Muridae</taxon>
        <taxon>Murinae</taxon>
        <taxon>Mus</taxon>
        <taxon>Mus</taxon>
    </lineage>
</organism>
<dbReference type="AlphaFoldDB" id="D6RJM2"/>
<reference evidence="4" key="5">
    <citation type="submission" date="2025-09" db="UniProtKB">
        <authorList>
            <consortium name="Ensembl"/>
        </authorList>
    </citation>
    <scope>IDENTIFICATION</scope>
    <source>
        <strain evidence="4">C57BL/6J</strain>
    </source>
</reference>
<dbReference type="InterPro" id="IPR050406">
    <property type="entry name" value="FGGY_Carb_Kinase"/>
</dbReference>
<proteinExistence type="evidence at protein level"/>
<dbReference type="Ensembl" id="ENSMUST00000131927.9">
    <property type="protein sequence ID" value="ENSMUSP00000123639.3"/>
    <property type="gene ID" value="ENSMUSG00000005951.14"/>
</dbReference>
<evidence type="ECO:0007829" key="9">
    <source>
        <dbReference type="PubMed" id="21183079"/>
    </source>
</evidence>
<keyword evidence="6" id="KW-1185">Reference proteome</keyword>
<evidence type="ECO:0000256" key="2">
    <source>
        <dbReference type="ARBA" id="ARBA00022777"/>
    </source>
</evidence>
<reference evidence="4 6" key="1">
    <citation type="journal article" date="2009" name="PLoS Biol.">
        <title>Lineage-specific biology revealed by a finished genome assembly of the mouse.</title>
        <authorList>
            <consortium name="Mouse Genome Sequencing Consortium"/>
            <person name="Church D.M."/>
            <person name="Goodstadt L."/>
            <person name="Hillier L.W."/>
            <person name="Zody M.C."/>
            <person name="Goldstein S."/>
            <person name="She X."/>
            <person name="Bult C.J."/>
            <person name="Agarwala R."/>
            <person name="Cherry J.L."/>
            <person name="DiCuccio M."/>
            <person name="Hlavina W."/>
            <person name="Kapustin Y."/>
            <person name="Meric P."/>
            <person name="Maglott D."/>
            <person name="Birtle Z."/>
            <person name="Marques A.C."/>
            <person name="Graves T."/>
            <person name="Zhou S."/>
            <person name="Teague B."/>
            <person name="Potamousis K."/>
            <person name="Churas C."/>
            <person name="Place M."/>
            <person name="Herschleb J."/>
            <person name="Runnheim R."/>
            <person name="Forrest D."/>
            <person name="Amos-Landgraf J."/>
            <person name="Schwartz D.C."/>
            <person name="Cheng Z."/>
            <person name="Lindblad-Toh K."/>
            <person name="Eichler E.E."/>
            <person name="Ponting C.P."/>
        </authorList>
    </citation>
    <scope>NUCLEOTIDE SEQUENCE [LARGE SCALE GENOMIC DNA]</scope>
    <source>
        <strain evidence="4 6">C57BL/6J</strain>
    </source>
</reference>
<dbReference type="Pfam" id="PF00370">
    <property type="entry name" value="FGGY_N"/>
    <property type="match status" value="1"/>
</dbReference>
<evidence type="ECO:0000259" key="3">
    <source>
        <dbReference type="Pfam" id="PF00370"/>
    </source>
</evidence>
<evidence type="ECO:0000256" key="1">
    <source>
        <dbReference type="ARBA" id="ARBA00022679"/>
    </source>
</evidence>
<evidence type="ECO:0000313" key="5">
    <source>
        <dbReference type="MGI" id="MGI:1921887"/>
    </source>
</evidence>
<dbReference type="GeneTree" id="ENSGT01000000214434"/>
<keyword evidence="7 8" id="KW-1267">Proteomics identification</keyword>
<sequence>MASRPVTLGIDLGTTSVKAALLEAAPSLPSGFVVLASCARAARAETESAVAGPQGREQDVTRIIQALNECLDALPRQQLQRVRGIGVSGQMHGILFWKAGQATSLEVLLKISRSQPAAFLFGVCFWEGRSVLTAADSC</sequence>
<evidence type="ECO:0007829" key="8">
    <source>
        <dbReference type="ProteomicsDB" id="D6RJM2"/>
    </source>
</evidence>
<dbReference type="SUPFAM" id="SSF53067">
    <property type="entry name" value="Actin-like ATPase domain"/>
    <property type="match status" value="1"/>
</dbReference>
<dbReference type="GO" id="GO:0016301">
    <property type="term" value="F:kinase activity"/>
    <property type="evidence" value="ECO:0007669"/>
    <property type="project" value="UniProtKB-KW"/>
</dbReference>
<reference evidence="4" key="4">
    <citation type="submission" date="2025-08" db="UniProtKB">
        <authorList>
            <consortium name="Ensembl"/>
        </authorList>
    </citation>
    <scope>IDENTIFICATION</scope>
    <source>
        <strain evidence="4">C57BL/6J</strain>
    </source>
</reference>
<dbReference type="ProteomicsDB" id="353695"/>
<keyword evidence="1" id="KW-0808">Transferase</keyword>
<evidence type="ECO:0007829" key="7">
    <source>
        <dbReference type="PeptideAtlas" id="D6RJM2"/>
    </source>
</evidence>
<dbReference type="Bgee" id="ENSMUSG00000005951">
    <property type="expression patterns" value="Expressed in right kidney and 92 other cell types or tissues"/>
</dbReference>
<dbReference type="SMR" id="D6RJM2"/>
<name>D6RJM2_MOUSE</name>
<protein>
    <submittedName>
        <fullName evidence="4">Sedoheptulokinase</fullName>
    </submittedName>
</protein>
<dbReference type="jPOST" id="D6RJM2"/>
<dbReference type="Proteomes" id="UP000000589">
    <property type="component" value="Chromosome 11"/>
</dbReference>
<dbReference type="InterPro" id="IPR043129">
    <property type="entry name" value="ATPase_NBD"/>
</dbReference>
<evidence type="ECO:0000313" key="6">
    <source>
        <dbReference type="Proteomes" id="UP000000589"/>
    </source>
</evidence>
<dbReference type="PANTHER" id="PTHR43095:SF5">
    <property type="entry name" value="XYLULOSE KINASE"/>
    <property type="match status" value="1"/>
</dbReference>
<dbReference type="AGR" id="MGI:1921887"/>
<dbReference type="HOGENOM" id="CLU_1854557_0_0_1"/>
<dbReference type="MGI" id="MGI:1921887">
    <property type="gene designation" value="Shpk"/>
</dbReference>
<evidence type="ECO:0000313" key="4">
    <source>
        <dbReference type="Ensembl" id="ENSMUSP00000123639.3"/>
    </source>
</evidence>
<dbReference type="ExpressionAtlas" id="D6RJM2">
    <property type="expression patterns" value="baseline and differential"/>
</dbReference>
<dbReference type="GO" id="GO:0005975">
    <property type="term" value="P:carbohydrate metabolic process"/>
    <property type="evidence" value="ECO:0007669"/>
    <property type="project" value="InterPro"/>
</dbReference>
<dbReference type="InterPro" id="IPR018484">
    <property type="entry name" value="FGGY_N"/>
</dbReference>
<reference evidence="9" key="2">
    <citation type="journal article" date="2010" name="Cell">
        <title>A tissue-specific atlas of mouse protein phosphorylation and expression.</title>
        <authorList>
            <person name="Huttlin E.L."/>
            <person name="Jedrychowski M.P."/>
            <person name="Elias J.E."/>
            <person name="Goswami T."/>
            <person name="Rad R."/>
            <person name="Beausoleil S.A."/>
            <person name="Villen J."/>
            <person name="Haas W."/>
            <person name="Sowa M.E."/>
            <person name="Gygi S.P."/>
        </authorList>
    </citation>
    <scope>IDENTIFICATION BY MASS SPECTROMETRY [LARGE SCALE ANALYSIS]</scope>
</reference>
<feature type="domain" description="Carbohydrate kinase FGGY N-terminal" evidence="3">
    <location>
        <begin position="7"/>
        <end position="100"/>
    </location>
</feature>
<reference evidence="4 6" key="3">
    <citation type="journal article" date="2011" name="PLoS Biol.">
        <title>Modernizing reference genome assemblies.</title>
        <authorList>
            <person name="Church D.M."/>
            <person name="Schneider V.A."/>
            <person name="Graves T."/>
            <person name="Auger K."/>
            <person name="Cunningham F."/>
            <person name="Bouk N."/>
            <person name="Chen H.C."/>
            <person name="Agarwala R."/>
            <person name="McLaren W.M."/>
            <person name="Ritchie G.R."/>
            <person name="Albracht D."/>
            <person name="Kremitzki M."/>
            <person name="Rock S."/>
            <person name="Kotkiewicz H."/>
            <person name="Kremitzki C."/>
            <person name="Wollam A."/>
            <person name="Trani L."/>
            <person name="Fulton L."/>
            <person name="Fulton R."/>
            <person name="Matthews L."/>
            <person name="Whitehead S."/>
            <person name="Chow W."/>
            <person name="Torrance J."/>
            <person name="Dunn M."/>
            <person name="Harden G."/>
            <person name="Threadgold G."/>
            <person name="Wood J."/>
            <person name="Collins J."/>
            <person name="Heath P."/>
            <person name="Griffiths G."/>
            <person name="Pelan S."/>
            <person name="Grafham D."/>
            <person name="Eichler E.E."/>
            <person name="Weinstock G."/>
            <person name="Mardis E.R."/>
            <person name="Wilson R.K."/>
            <person name="Howe K."/>
            <person name="Flicek P."/>
            <person name="Hubbard T."/>
        </authorList>
    </citation>
    <scope>NUCLEOTIDE SEQUENCE [LARGE SCALE GENOMIC DNA]</scope>
    <source>
        <strain evidence="4 6">C57BL/6J</strain>
    </source>
</reference>
<dbReference type="VEuPathDB" id="HostDB:ENSMUSG00000005951"/>
<accession>D6RJM2</accession>
<gene>
    <name evidence="4 5" type="primary">Shpk</name>
</gene>
<dbReference type="Gene3D" id="3.30.420.40">
    <property type="match status" value="1"/>
</dbReference>